<evidence type="ECO:0000256" key="1">
    <source>
        <dbReference type="SAM" id="Phobius"/>
    </source>
</evidence>
<feature type="transmembrane region" description="Helical" evidence="1">
    <location>
        <begin position="106"/>
        <end position="123"/>
    </location>
</feature>
<proteinExistence type="predicted"/>
<dbReference type="KEGG" id="hts:HMJ29_17360"/>
<reference evidence="2 3" key="1">
    <citation type="submission" date="2020-05" db="EMBL/GenBank/DDBJ databases">
        <title>Complete genome sequence of Hymenobacter sp. TS19 in Coasted Sand Dune.</title>
        <authorList>
            <person name="Lee J.-H."/>
            <person name="Jung J.-H."/>
            <person name="Jeong S."/>
            <person name="Zhao L."/>
            <person name="Kim M.-K."/>
            <person name="Seo H.-S."/>
            <person name="Lim S."/>
        </authorList>
    </citation>
    <scope>NUCLEOTIDE SEQUENCE [LARGE SCALE GENOMIC DNA]</scope>
    <source>
        <strain evidence="2 3">TS19</strain>
    </source>
</reference>
<feature type="transmembrane region" description="Helical" evidence="1">
    <location>
        <begin position="55"/>
        <end position="74"/>
    </location>
</feature>
<sequence length="262" mass="30316">MPFTFSHPAIVLPLLWLPKKWRSATGLIVGSMTPDFEKFIRMSEFDPYSHTWRSIFYFNLPLGLVLSFVFHALVRDALIRHLPIALYQRFTPFISFNWLAHFRKNYLIIIVSLLLGTVSHLVWDSFTHPEGRGVRYFPFLLHYTFGGALDMRLYSFLQKLGSVVGVLALVWYTLHLHRYRETGIKRNQLSYWILVFLVAIGVVVIRLQLSESILLQNLYHLTIILISGGLTSLATVPLLLRGWQVAKPRSLNNDYHSDDGDI</sequence>
<dbReference type="Pfam" id="PF13803">
    <property type="entry name" value="DUF4184"/>
    <property type="match status" value="1"/>
</dbReference>
<evidence type="ECO:0000313" key="3">
    <source>
        <dbReference type="Proteomes" id="UP000501623"/>
    </source>
</evidence>
<keyword evidence="1" id="KW-0812">Transmembrane</keyword>
<evidence type="ECO:0000313" key="2">
    <source>
        <dbReference type="EMBL" id="QJX48590.1"/>
    </source>
</evidence>
<dbReference type="InterPro" id="IPR025238">
    <property type="entry name" value="DUF4184"/>
</dbReference>
<dbReference type="Proteomes" id="UP000501623">
    <property type="component" value="Chromosome"/>
</dbReference>
<feature type="transmembrane region" description="Helical" evidence="1">
    <location>
        <begin position="156"/>
        <end position="177"/>
    </location>
</feature>
<keyword evidence="1" id="KW-0472">Membrane</keyword>
<protein>
    <submittedName>
        <fullName evidence="2">DUF4184 family protein</fullName>
    </submittedName>
</protein>
<keyword evidence="1" id="KW-1133">Transmembrane helix</keyword>
<feature type="transmembrane region" description="Helical" evidence="1">
    <location>
        <begin position="189"/>
        <end position="207"/>
    </location>
</feature>
<dbReference type="EMBL" id="CP053538">
    <property type="protein sequence ID" value="QJX48590.1"/>
    <property type="molecule type" value="Genomic_DNA"/>
</dbReference>
<feature type="transmembrane region" description="Helical" evidence="1">
    <location>
        <begin position="219"/>
        <end position="240"/>
    </location>
</feature>
<gene>
    <name evidence="2" type="ORF">HMJ29_17360</name>
</gene>
<accession>A0A6M6BKS8</accession>
<dbReference type="AlphaFoldDB" id="A0A6M6BKS8"/>
<organism evidence="2 3">
    <name type="scientific">Hymenobacter taeanensis</name>
    <dbReference type="NCBI Taxonomy" id="2735321"/>
    <lineage>
        <taxon>Bacteria</taxon>
        <taxon>Pseudomonadati</taxon>
        <taxon>Bacteroidota</taxon>
        <taxon>Cytophagia</taxon>
        <taxon>Cytophagales</taxon>
        <taxon>Hymenobacteraceae</taxon>
        <taxon>Hymenobacter</taxon>
    </lineage>
</organism>
<dbReference type="RefSeq" id="WP_171592680.1">
    <property type="nucleotide sequence ID" value="NZ_CP053538.1"/>
</dbReference>
<name>A0A6M6BKS8_9BACT</name>
<keyword evidence="3" id="KW-1185">Reference proteome</keyword>